<comment type="caution">
    <text evidence="7">The sequence shown here is derived from an EMBL/GenBank/DDBJ whole genome shotgun (WGS) entry which is preliminary data.</text>
</comment>
<dbReference type="SUPFAM" id="SSF52283">
    <property type="entry name" value="Formate/glycerate dehydrogenase catalytic domain-like"/>
    <property type="match status" value="1"/>
</dbReference>
<evidence type="ECO:0000256" key="2">
    <source>
        <dbReference type="ARBA" id="ARBA00023002"/>
    </source>
</evidence>
<dbReference type="GO" id="GO:0016618">
    <property type="term" value="F:hydroxypyruvate reductase [NAD(P)H] activity"/>
    <property type="evidence" value="ECO:0007669"/>
    <property type="project" value="TreeGrafter"/>
</dbReference>
<dbReference type="OrthoDB" id="298012at2759"/>
<proteinExistence type="inferred from homology"/>
<evidence type="ECO:0000256" key="1">
    <source>
        <dbReference type="ARBA" id="ARBA00022857"/>
    </source>
</evidence>
<evidence type="ECO:0000313" key="8">
    <source>
        <dbReference type="Proteomes" id="UP000886520"/>
    </source>
</evidence>
<dbReference type="PANTHER" id="PTHR10996">
    <property type="entry name" value="2-HYDROXYACID DEHYDROGENASE-RELATED"/>
    <property type="match status" value="1"/>
</dbReference>
<dbReference type="InterPro" id="IPR036291">
    <property type="entry name" value="NAD(P)-bd_dom_sf"/>
</dbReference>
<keyword evidence="3" id="KW-0520">NAD</keyword>
<dbReference type="GO" id="GO:0005829">
    <property type="term" value="C:cytosol"/>
    <property type="evidence" value="ECO:0007669"/>
    <property type="project" value="TreeGrafter"/>
</dbReference>
<dbReference type="GO" id="GO:0051287">
    <property type="term" value="F:NAD binding"/>
    <property type="evidence" value="ECO:0007669"/>
    <property type="project" value="InterPro"/>
</dbReference>
<protein>
    <submittedName>
        <fullName evidence="7">Uncharacterized protein</fullName>
    </submittedName>
</protein>
<dbReference type="AlphaFoldDB" id="A0A9D4URI0"/>
<sequence length="316" mass="34707">MEANGVQKKEYVLVQAPMVLGMQEDLEQRYDVIRLWDDSQASLLQDAAPYVRALVSFHKLPLHLLESLPNLAIISNHGVGIDHIDLDYCCRHGIRVTNTPDVLNDDVADLAILFMLAVRRHLCEADQFVRSGQWVQQMFPLARKASGLRLGIFGLGRIGMAIAKRAESFDNIVAYHGRSKKPGVSYPFYSKLSELAANSDVLVVACPLTEDTKHIVGKEVLDALGPEGTLINIARGPVVDESALVEALVEKRLGGAGLDVFENEPHVPKELLSMNNVVLSPHAGSATWETRHAMAKLVLDNLHAFFAGKPLLTPIL</sequence>
<evidence type="ECO:0000313" key="7">
    <source>
        <dbReference type="EMBL" id="KAI5072765.1"/>
    </source>
</evidence>
<dbReference type="InterPro" id="IPR006139">
    <property type="entry name" value="D-isomer_2_OHA_DH_cat_dom"/>
</dbReference>
<dbReference type="SUPFAM" id="SSF51735">
    <property type="entry name" value="NAD(P)-binding Rossmann-fold domains"/>
    <property type="match status" value="1"/>
</dbReference>
<dbReference type="InterPro" id="IPR050223">
    <property type="entry name" value="D-isomer_2-hydroxyacid_DH"/>
</dbReference>
<evidence type="ECO:0000259" key="5">
    <source>
        <dbReference type="Pfam" id="PF00389"/>
    </source>
</evidence>
<dbReference type="Proteomes" id="UP000886520">
    <property type="component" value="Chromosome 12"/>
</dbReference>
<dbReference type="Pfam" id="PF02826">
    <property type="entry name" value="2-Hacid_dh_C"/>
    <property type="match status" value="1"/>
</dbReference>
<dbReference type="CDD" id="cd12156">
    <property type="entry name" value="HPPR"/>
    <property type="match status" value="1"/>
</dbReference>
<keyword evidence="1" id="KW-0521">NADP</keyword>
<evidence type="ECO:0000259" key="6">
    <source>
        <dbReference type="Pfam" id="PF02826"/>
    </source>
</evidence>
<feature type="domain" description="D-isomer specific 2-hydroxyacid dehydrogenase catalytic" evidence="5">
    <location>
        <begin position="26"/>
        <end position="314"/>
    </location>
</feature>
<evidence type="ECO:0000256" key="3">
    <source>
        <dbReference type="ARBA" id="ARBA00023027"/>
    </source>
</evidence>
<dbReference type="FunFam" id="3.40.50.720:FF:000213">
    <property type="entry name" value="Putative 2-hydroxyacid dehydrogenase"/>
    <property type="match status" value="1"/>
</dbReference>
<keyword evidence="2 4" id="KW-0560">Oxidoreductase</keyword>
<dbReference type="Gene3D" id="3.40.50.720">
    <property type="entry name" value="NAD(P)-binding Rossmann-like Domain"/>
    <property type="match status" value="2"/>
</dbReference>
<name>A0A9D4URI0_ADICA</name>
<evidence type="ECO:0000256" key="4">
    <source>
        <dbReference type="RuleBase" id="RU003719"/>
    </source>
</evidence>
<dbReference type="Pfam" id="PF00389">
    <property type="entry name" value="2-Hacid_dh"/>
    <property type="match status" value="1"/>
</dbReference>
<feature type="domain" description="D-isomer specific 2-hydroxyacid dehydrogenase NAD-binding" evidence="6">
    <location>
        <begin position="114"/>
        <end position="284"/>
    </location>
</feature>
<reference evidence="7" key="1">
    <citation type="submission" date="2021-01" db="EMBL/GenBank/DDBJ databases">
        <title>Adiantum capillus-veneris genome.</title>
        <authorList>
            <person name="Fang Y."/>
            <person name="Liao Q."/>
        </authorList>
    </citation>
    <scope>NUCLEOTIDE SEQUENCE</scope>
    <source>
        <strain evidence="7">H3</strain>
        <tissue evidence="7">Leaf</tissue>
    </source>
</reference>
<keyword evidence="8" id="KW-1185">Reference proteome</keyword>
<dbReference type="GO" id="GO:0030267">
    <property type="term" value="F:glyoxylate reductase (NADPH) activity"/>
    <property type="evidence" value="ECO:0007669"/>
    <property type="project" value="TreeGrafter"/>
</dbReference>
<comment type="similarity">
    <text evidence="4">Belongs to the D-isomer specific 2-hydroxyacid dehydrogenase family.</text>
</comment>
<dbReference type="EMBL" id="JABFUD020000012">
    <property type="protein sequence ID" value="KAI5072765.1"/>
    <property type="molecule type" value="Genomic_DNA"/>
</dbReference>
<dbReference type="InterPro" id="IPR006140">
    <property type="entry name" value="D-isomer_DH_NAD-bd"/>
</dbReference>
<gene>
    <name evidence="7" type="ORF">GOP47_0012871</name>
</gene>
<organism evidence="7 8">
    <name type="scientific">Adiantum capillus-veneris</name>
    <name type="common">Maidenhair fern</name>
    <dbReference type="NCBI Taxonomy" id="13818"/>
    <lineage>
        <taxon>Eukaryota</taxon>
        <taxon>Viridiplantae</taxon>
        <taxon>Streptophyta</taxon>
        <taxon>Embryophyta</taxon>
        <taxon>Tracheophyta</taxon>
        <taxon>Polypodiopsida</taxon>
        <taxon>Polypodiidae</taxon>
        <taxon>Polypodiales</taxon>
        <taxon>Pteridineae</taxon>
        <taxon>Pteridaceae</taxon>
        <taxon>Vittarioideae</taxon>
        <taxon>Adiantum</taxon>
    </lineage>
</organism>
<dbReference type="PANTHER" id="PTHR10996:SF178">
    <property type="entry name" value="2-HYDROXYACID DEHYDROGENASE YGL185C-RELATED"/>
    <property type="match status" value="1"/>
</dbReference>
<accession>A0A9D4URI0</accession>